<dbReference type="AlphaFoldDB" id="A0A2I0AVL9"/>
<name>A0A2I0AVL9_9ASPA</name>
<accession>A0A2I0AVL9</accession>
<evidence type="ECO:0000256" key="1">
    <source>
        <dbReference type="SAM" id="MobiDB-lite"/>
    </source>
</evidence>
<sequence length="116" mass="12243">MASISFRSLYRTSLSSLRSHISSTRTAGMRPPTPTSTVRCGSPTTAASGAASPRHTRRLGFSSSHRSPVELGGCSGSMYPMHSVVAAARLKSRLSLTSRSCRDLSQGTLCRTSPGL</sequence>
<dbReference type="EMBL" id="KZ451947">
    <property type="protein sequence ID" value="PKA59587.1"/>
    <property type="molecule type" value="Genomic_DNA"/>
</dbReference>
<dbReference type="Proteomes" id="UP000236161">
    <property type="component" value="Unassembled WGS sequence"/>
</dbReference>
<dbReference type="OrthoDB" id="1937908at2759"/>
<dbReference type="PANTHER" id="PTHR33156:SF9">
    <property type="entry name" value="PROTEIN NUCLEAR FUSION DEFECTIVE 6, CHLOROPLASTIC_MITOCHONDRIAL"/>
    <property type="match status" value="1"/>
</dbReference>
<keyword evidence="3" id="KW-1185">Reference proteome</keyword>
<reference evidence="2 3" key="1">
    <citation type="journal article" date="2017" name="Nature">
        <title>The Apostasia genome and the evolution of orchids.</title>
        <authorList>
            <person name="Zhang G.Q."/>
            <person name="Liu K.W."/>
            <person name="Li Z."/>
            <person name="Lohaus R."/>
            <person name="Hsiao Y.Y."/>
            <person name="Niu S.C."/>
            <person name="Wang J.Y."/>
            <person name="Lin Y.C."/>
            <person name="Xu Q."/>
            <person name="Chen L.J."/>
            <person name="Yoshida K."/>
            <person name="Fujiwara S."/>
            <person name="Wang Z.W."/>
            <person name="Zhang Y.Q."/>
            <person name="Mitsuda N."/>
            <person name="Wang M."/>
            <person name="Liu G.H."/>
            <person name="Pecoraro L."/>
            <person name="Huang H.X."/>
            <person name="Xiao X.J."/>
            <person name="Lin M."/>
            <person name="Wu X.Y."/>
            <person name="Wu W.L."/>
            <person name="Chen Y.Y."/>
            <person name="Chang S.B."/>
            <person name="Sakamoto S."/>
            <person name="Ohme-Takagi M."/>
            <person name="Yagi M."/>
            <person name="Zeng S.J."/>
            <person name="Shen C.Y."/>
            <person name="Yeh C.M."/>
            <person name="Luo Y.B."/>
            <person name="Tsai W.C."/>
            <person name="Van de Peer Y."/>
            <person name="Liu Z.J."/>
        </authorList>
    </citation>
    <scope>NUCLEOTIDE SEQUENCE [LARGE SCALE GENOMIC DNA]</scope>
    <source>
        <strain evidence="3">cv. Shenzhen</strain>
        <tissue evidence="2">Stem</tissue>
    </source>
</reference>
<dbReference type="GO" id="GO:0005739">
    <property type="term" value="C:mitochondrion"/>
    <property type="evidence" value="ECO:0007669"/>
    <property type="project" value="TreeGrafter"/>
</dbReference>
<gene>
    <name evidence="2" type="ORF">AXF42_Ash018054</name>
</gene>
<organism evidence="2 3">
    <name type="scientific">Apostasia shenzhenica</name>
    <dbReference type="NCBI Taxonomy" id="1088818"/>
    <lineage>
        <taxon>Eukaryota</taxon>
        <taxon>Viridiplantae</taxon>
        <taxon>Streptophyta</taxon>
        <taxon>Embryophyta</taxon>
        <taxon>Tracheophyta</taxon>
        <taxon>Spermatophyta</taxon>
        <taxon>Magnoliopsida</taxon>
        <taxon>Liliopsida</taxon>
        <taxon>Asparagales</taxon>
        <taxon>Orchidaceae</taxon>
        <taxon>Apostasioideae</taxon>
        <taxon>Apostasia</taxon>
    </lineage>
</organism>
<evidence type="ECO:0000313" key="2">
    <source>
        <dbReference type="EMBL" id="PKA59587.1"/>
    </source>
</evidence>
<dbReference type="STRING" id="1088818.A0A2I0AVL9"/>
<dbReference type="PANTHER" id="PTHR33156">
    <property type="entry name" value="OS02G0230000 PROTEIN"/>
    <property type="match status" value="1"/>
</dbReference>
<dbReference type="InterPro" id="IPR043459">
    <property type="entry name" value="NFD6/NOXY2-like"/>
</dbReference>
<feature type="compositionally biased region" description="Low complexity" evidence="1">
    <location>
        <begin position="41"/>
        <end position="53"/>
    </location>
</feature>
<feature type="region of interest" description="Disordered" evidence="1">
    <location>
        <begin position="19"/>
        <end position="67"/>
    </location>
</feature>
<proteinExistence type="predicted"/>
<protein>
    <submittedName>
        <fullName evidence="2">Uncharacterized protein</fullName>
    </submittedName>
</protein>
<evidence type="ECO:0000313" key="3">
    <source>
        <dbReference type="Proteomes" id="UP000236161"/>
    </source>
</evidence>